<evidence type="ECO:0000313" key="1">
    <source>
        <dbReference type="EMBL" id="WDA11840.1"/>
    </source>
</evidence>
<sequence>MTKFSLAVHGGAGTILRNTMTDDLEARYHAGLRHALQAGRDVLAQAGSAMDAVTAAVCVLEDEPLFNAGRGAVFTSDGRQEMDAAVMDGATRKAGAVAGIMGPRNPILAARSVMERTDHVLLIGPNALQVARDAGLPFEDAPYFFTQQRWDALQATLQMRRDGIDDTDPARRHGTVGAVARDAHGNLAAATSTGGMTAKSPGRVGDTPVIGAGTYADNETCAVSGTGHGEIFIRWHAAAEIAARMRHAGQTLADAAHHVVMEDLGSNDGSGGVIAVDAQGNLSLPFNCEGMYRGTVTQDSDFKSYIHR</sequence>
<proteinExistence type="predicted"/>
<dbReference type="Gene3D" id="3.60.20.30">
    <property type="entry name" value="(Glycosyl)asparaginase"/>
    <property type="match status" value="1"/>
</dbReference>
<dbReference type="PANTHER" id="PTHR10188">
    <property type="entry name" value="L-ASPARAGINASE"/>
    <property type="match status" value="1"/>
</dbReference>
<protein>
    <submittedName>
        <fullName evidence="1">Isoaspartyl peptidase/L-asparaginase</fullName>
    </submittedName>
</protein>
<dbReference type="CDD" id="cd04701">
    <property type="entry name" value="Asparaginase_2"/>
    <property type="match status" value="1"/>
</dbReference>
<dbReference type="Proteomes" id="UP001216899">
    <property type="component" value="Chromosome"/>
</dbReference>
<dbReference type="InterPro" id="IPR029055">
    <property type="entry name" value="Ntn_hydrolases_N"/>
</dbReference>
<dbReference type="EMBL" id="CP117466">
    <property type="protein sequence ID" value="WDA11840.1"/>
    <property type="molecule type" value="Genomic_DNA"/>
</dbReference>
<accession>A0ABY7UPI3</accession>
<name>A0ABY7UPI3_9RHOB</name>
<dbReference type="RefSeq" id="WP_273743001.1">
    <property type="nucleotide sequence ID" value="NZ_CP117466.1"/>
</dbReference>
<dbReference type="Pfam" id="PF01112">
    <property type="entry name" value="Asparaginase_2"/>
    <property type="match status" value="1"/>
</dbReference>
<dbReference type="InterPro" id="IPR000246">
    <property type="entry name" value="Peptidase_T2"/>
</dbReference>
<gene>
    <name evidence="1" type="ORF">PRL19_11090</name>
</gene>
<dbReference type="SUPFAM" id="SSF56235">
    <property type="entry name" value="N-terminal nucleophile aminohydrolases (Ntn hydrolases)"/>
    <property type="match status" value="1"/>
</dbReference>
<organism evidence="1 2">
    <name type="scientific">Paracoccus marcusii</name>
    <dbReference type="NCBI Taxonomy" id="59779"/>
    <lineage>
        <taxon>Bacteria</taxon>
        <taxon>Pseudomonadati</taxon>
        <taxon>Pseudomonadota</taxon>
        <taxon>Alphaproteobacteria</taxon>
        <taxon>Rhodobacterales</taxon>
        <taxon>Paracoccaceae</taxon>
        <taxon>Paracoccus</taxon>
    </lineage>
</organism>
<reference evidence="1 2" key="1">
    <citation type="submission" date="2023-02" db="EMBL/GenBank/DDBJ databases">
        <title>Whole genome sequenc of Paracoccus marcusii MBLB0836.</title>
        <authorList>
            <person name="Seo M.-J."/>
            <person name="Cho E.-S."/>
            <person name="Hwang C.Y."/>
        </authorList>
    </citation>
    <scope>NUCLEOTIDE SEQUENCE [LARGE SCALE GENOMIC DNA]</scope>
    <source>
        <strain evidence="1 2">MBLB0836</strain>
    </source>
</reference>
<evidence type="ECO:0000313" key="2">
    <source>
        <dbReference type="Proteomes" id="UP001216899"/>
    </source>
</evidence>
<dbReference type="PANTHER" id="PTHR10188:SF6">
    <property type="entry name" value="N(4)-(BETA-N-ACETYLGLUCOSAMINYL)-L-ASPARAGINASE"/>
    <property type="match status" value="1"/>
</dbReference>
<keyword evidence="2" id="KW-1185">Reference proteome</keyword>